<dbReference type="Pfam" id="PF04005">
    <property type="entry name" value="Hus1"/>
    <property type="match status" value="1"/>
</dbReference>
<dbReference type="PIRSF" id="PIRSF011312">
    <property type="entry name" value="Cell_cycle_HUS1"/>
    <property type="match status" value="1"/>
</dbReference>
<dbReference type="WBParaSite" id="EN70_2447">
    <property type="protein sequence ID" value="EN70_2447"/>
    <property type="gene ID" value="EN70_2447"/>
</dbReference>
<reference evidence="6" key="2">
    <citation type="submission" date="2016-11" db="UniProtKB">
        <authorList>
            <consortium name="WormBaseParasite"/>
        </authorList>
    </citation>
    <scope>IDENTIFICATION</scope>
</reference>
<name>A0A1I7VGX8_LOALO</name>
<dbReference type="GO" id="GO:0006289">
    <property type="term" value="P:nucleotide-excision repair"/>
    <property type="evidence" value="ECO:0007669"/>
    <property type="project" value="TreeGrafter"/>
</dbReference>
<sequence>MKFLAVLAESGAADTLSKITEFVAKLCKDKVTLRITSDAMYLLNPCPLANNGNYLQIRLNVAEFFSTYIMGGVSEEFNEIYMEVEKDYLFKSMNVKDRSTKIRLVKPGNVPHLKVEQRSCGMTHELPVVLIPTKYWKTYDMPALNNISVALYLPPLSTIRSLVTSFKNMGVKYLEIKGSRKGELQFCGDLDMANIVVHFSNLSVVSLENGHVSDTDDPGVLRTVRVDIRAVYHLLRSFPSLFTMSRTLLRIVPEKMVVFSVEQNEASLLYFVSGMA</sequence>
<dbReference type="GO" id="GO:0000723">
    <property type="term" value="P:telomere maintenance"/>
    <property type="evidence" value="ECO:0007669"/>
    <property type="project" value="TreeGrafter"/>
</dbReference>
<dbReference type="PANTHER" id="PTHR12900:SF0">
    <property type="entry name" value="CHECKPOINT PROTEIN"/>
    <property type="match status" value="1"/>
</dbReference>
<evidence type="ECO:0000256" key="2">
    <source>
        <dbReference type="ARBA" id="ARBA00005563"/>
    </source>
</evidence>
<dbReference type="OrthoDB" id="10063861at2759"/>
<dbReference type="Proteomes" id="UP000095285">
    <property type="component" value="Unassembled WGS sequence"/>
</dbReference>
<dbReference type="InterPro" id="IPR016580">
    <property type="entry name" value="HUS1"/>
</dbReference>
<comment type="similarity">
    <text evidence="2 4">Belongs to the HUS1 family.</text>
</comment>
<dbReference type="PANTHER" id="PTHR12900">
    <property type="entry name" value="MITOTIC AND DNA DAMAGE CHECKPOINT PROTEIN HUS1"/>
    <property type="match status" value="1"/>
</dbReference>
<evidence type="ECO:0000256" key="4">
    <source>
        <dbReference type="PIRNR" id="PIRNR011312"/>
    </source>
</evidence>
<dbReference type="InParanoid" id="A0A1I7VGX8"/>
<dbReference type="GO" id="GO:0033314">
    <property type="term" value="P:mitotic DNA replication checkpoint signaling"/>
    <property type="evidence" value="ECO:0007669"/>
    <property type="project" value="TreeGrafter"/>
</dbReference>
<dbReference type="GO" id="GO:0031573">
    <property type="term" value="P:mitotic intra-S DNA damage checkpoint signaling"/>
    <property type="evidence" value="ECO:0007669"/>
    <property type="project" value="TreeGrafter"/>
</dbReference>
<gene>
    <name evidence="6" type="primary">LOAG_08241</name>
</gene>
<evidence type="ECO:0000313" key="6">
    <source>
        <dbReference type="WBParaSite" id="EN70_2447"/>
    </source>
</evidence>
<reference evidence="5" key="1">
    <citation type="submission" date="2012-04" db="EMBL/GenBank/DDBJ databases">
        <title>The Genome Sequence of Loa loa.</title>
        <authorList>
            <consortium name="The Broad Institute Genome Sequencing Platform"/>
            <consortium name="Broad Institute Genome Sequencing Center for Infectious Disease"/>
            <person name="Nutman T.B."/>
            <person name="Fink D.L."/>
            <person name="Russ C."/>
            <person name="Young S."/>
            <person name="Zeng Q."/>
            <person name="Gargeya S."/>
            <person name="Alvarado L."/>
            <person name="Berlin A."/>
            <person name="Chapman S.B."/>
            <person name="Chen Z."/>
            <person name="Freedman E."/>
            <person name="Gellesch M."/>
            <person name="Goldberg J."/>
            <person name="Griggs A."/>
            <person name="Gujja S."/>
            <person name="Heilman E.R."/>
            <person name="Heiman D."/>
            <person name="Howarth C."/>
            <person name="Mehta T."/>
            <person name="Neiman D."/>
            <person name="Pearson M."/>
            <person name="Roberts A."/>
            <person name="Saif S."/>
            <person name="Shea T."/>
            <person name="Shenoy N."/>
            <person name="Sisk P."/>
            <person name="Stolte C."/>
            <person name="Sykes S."/>
            <person name="White J."/>
            <person name="Yandava C."/>
            <person name="Haas B."/>
            <person name="Henn M.R."/>
            <person name="Nusbaum C."/>
            <person name="Birren B."/>
        </authorList>
    </citation>
    <scope>NUCLEOTIDE SEQUENCE [LARGE SCALE GENOMIC DNA]</scope>
</reference>
<dbReference type="STRING" id="7209.A0A1I7VGX8"/>
<dbReference type="Gene3D" id="3.70.10.10">
    <property type="match status" value="1"/>
</dbReference>
<dbReference type="GO" id="GO:0005730">
    <property type="term" value="C:nucleolus"/>
    <property type="evidence" value="ECO:0007669"/>
    <property type="project" value="InterPro"/>
</dbReference>
<proteinExistence type="inferred from homology"/>
<protein>
    <recommendedName>
        <fullName evidence="4">Checkpoint protein</fullName>
    </recommendedName>
</protein>
<dbReference type="GO" id="GO:0044778">
    <property type="term" value="P:meiotic DNA integrity checkpoint signaling"/>
    <property type="evidence" value="ECO:0007669"/>
    <property type="project" value="TreeGrafter"/>
</dbReference>
<dbReference type="GO" id="GO:0000724">
    <property type="term" value="P:double-strand break repair via homologous recombination"/>
    <property type="evidence" value="ECO:0007669"/>
    <property type="project" value="TreeGrafter"/>
</dbReference>
<dbReference type="AlphaFoldDB" id="A0A1I7VGX8"/>
<evidence type="ECO:0000256" key="1">
    <source>
        <dbReference type="ARBA" id="ARBA00004123"/>
    </source>
</evidence>
<organism evidence="5 6">
    <name type="scientific">Loa loa</name>
    <name type="common">Eye worm</name>
    <name type="synonym">Filaria loa</name>
    <dbReference type="NCBI Taxonomy" id="7209"/>
    <lineage>
        <taxon>Eukaryota</taxon>
        <taxon>Metazoa</taxon>
        <taxon>Ecdysozoa</taxon>
        <taxon>Nematoda</taxon>
        <taxon>Chromadorea</taxon>
        <taxon>Rhabditida</taxon>
        <taxon>Spirurina</taxon>
        <taxon>Spiruromorpha</taxon>
        <taxon>Filarioidea</taxon>
        <taxon>Onchocercidae</taxon>
        <taxon>Loa</taxon>
    </lineage>
</organism>
<accession>A0A1I7VGX8</accession>
<dbReference type="InterPro" id="IPR007150">
    <property type="entry name" value="HUS1/Mec3"/>
</dbReference>
<dbReference type="FunCoup" id="A0A1I7VGX8">
    <property type="interactions" value="1680"/>
</dbReference>
<dbReference type="GO" id="GO:0030896">
    <property type="term" value="C:checkpoint clamp complex"/>
    <property type="evidence" value="ECO:0007669"/>
    <property type="project" value="InterPro"/>
</dbReference>
<keyword evidence="3" id="KW-0539">Nucleus</keyword>
<dbReference type="eggNOG" id="KOG3999">
    <property type="taxonomic scope" value="Eukaryota"/>
</dbReference>
<keyword evidence="5" id="KW-1185">Reference proteome</keyword>
<evidence type="ECO:0000256" key="3">
    <source>
        <dbReference type="ARBA" id="ARBA00023242"/>
    </source>
</evidence>
<dbReference type="GO" id="GO:0035861">
    <property type="term" value="C:site of double-strand break"/>
    <property type="evidence" value="ECO:0007669"/>
    <property type="project" value="TreeGrafter"/>
</dbReference>
<comment type="subcellular location">
    <subcellularLocation>
        <location evidence="1">Nucleus</location>
    </subcellularLocation>
</comment>
<evidence type="ECO:0000313" key="5">
    <source>
        <dbReference type="Proteomes" id="UP000095285"/>
    </source>
</evidence>